<keyword evidence="3" id="KW-1185">Reference proteome</keyword>
<evidence type="ECO:0000256" key="1">
    <source>
        <dbReference type="SAM" id="SignalP"/>
    </source>
</evidence>
<dbReference type="Proteomes" id="UP001255917">
    <property type="component" value="Unassembled WGS sequence"/>
</dbReference>
<keyword evidence="1" id="KW-0732">Signal</keyword>
<dbReference type="EMBL" id="JAVXUR010000003">
    <property type="protein sequence ID" value="MDT8879693.1"/>
    <property type="molecule type" value="Genomic_DNA"/>
</dbReference>
<reference evidence="3" key="1">
    <citation type="submission" date="2023-07" db="EMBL/GenBank/DDBJ databases">
        <title>Substrates and metabolic shifts associated with increased methane emissions in unrestored hypersaline salterns.</title>
        <authorList>
            <person name="Bueno De Mesquita C.P."/>
            <person name="Tringe S.G."/>
        </authorList>
    </citation>
    <scope>NUCLEOTIDE SEQUENCE [LARGE SCALE GENOMIC DNA]</scope>
    <source>
        <strain evidence="3">I4</strain>
    </source>
</reference>
<feature type="chain" id="PRO_5046274885" evidence="1">
    <location>
        <begin position="35"/>
        <end position="271"/>
    </location>
</feature>
<sequence length="271" mass="29102">MNRLKSEWRRCRGTFGVSLIGASLVLSAPLAAQAATVATDFSSPVFQHSRQLSDHELAQLRGKAVNSREVLFFGVEMSMDWSTAAGEKIHAQANLGFNMASGQPSPTFSSHITATTPEEYAAYRQSTVGQGSVIDAGTANGTGVVQLVQAGGDFNSANNAFWIDVGQEVGRGEMPAANNQRSMTTTGGAQVAIDRQSGRLGMTLDLPGAGLARQEIVSRRGLRQSIQLSSNRQQVRNMTRLRIQLGEATGATSGQDMKRMLESIRVLDRMQ</sequence>
<protein>
    <submittedName>
        <fullName evidence="2">Uncharacterized protein</fullName>
    </submittedName>
</protein>
<dbReference type="RefSeq" id="WP_315586417.1">
    <property type="nucleotide sequence ID" value="NZ_JAVXUR010000003.1"/>
</dbReference>
<evidence type="ECO:0000313" key="2">
    <source>
        <dbReference type="EMBL" id="MDT8879693.1"/>
    </source>
</evidence>
<organism evidence="2 3">
    <name type="scientific">Halomonas saccharevitans</name>
    <dbReference type="NCBI Taxonomy" id="416872"/>
    <lineage>
        <taxon>Bacteria</taxon>
        <taxon>Pseudomonadati</taxon>
        <taxon>Pseudomonadota</taxon>
        <taxon>Gammaproteobacteria</taxon>
        <taxon>Oceanospirillales</taxon>
        <taxon>Halomonadaceae</taxon>
        <taxon>Halomonas</taxon>
    </lineage>
</organism>
<evidence type="ECO:0000313" key="3">
    <source>
        <dbReference type="Proteomes" id="UP001255917"/>
    </source>
</evidence>
<name>A0ABU3NES8_9GAMM</name>
<feature type="signal peptide" evidence="1">
    <location>
        <begin position="1"/>
        <end position="34"/>
    </location>
</feature>
<comment type="caution">
    <text evidence="2">The sequence shown here is derived from an EMBL/GenBank/DDBJ whole genome shotgun (WGS) entry which is preliminary data.</text>
</comment>
<proteinExistence type="predicted"/>
<accession>A0ABU3NES8</accession>
<gene>
    <name evidence="2" type="ORF">RSO68_09430</name>
</gene>